<organism evidence="1 2">
    <name type="scientific">Bacillus mesophilum</name>
    <dbReference type="NCBI Taxonomy" id="1071718"/>
    <lineage>
        <taxon>Bacteria</taxon>
        <taxon>Bacillati</taxon>
        <taxon>Bacillota</taxon>
        <taxon>Bacilli</taxon>
        <taxon>Bacillales</taxon>
        <taxon>Bacillaceae</taxon>
        <taxon>Bacillus</taxon>
    </lineage>
</organism>
<dbReference type="EMBL" id="WBOT01000012">
    <property type="protein sequence ID" value="KAB2329445.1"/>
    <property type="molecule type" value="Genomic_DNA"/>
</dbReference>
<gene>
    <name evidence="1" type="ORF">F7732_21205</name>
</gene>
<sequence length="126" mass="14828">MRISRTCRVRETTLKAYYYLRATFKIESNESESYVFEKIILEGINKVDEITKDGKTILFPNYKGKRYVIGGNLSTETNNIVMDLCDKQNWQIQECFEIMIYLSAKERLTEDEQNFFGLNNMKIAIV</sequence>
<comment type="caution">
    <text evidence="1">The sequence shown here is derived from an EMBL/GenBank/DDBJ whole genome shotgun (WGS) entry which is preliminary data.</text>
</comment>
<dbReference type="AlphaFoldDB" id="A0A7V7RI20"/>
<dbReference type="RefSeq" id="WP_151576018.1">
    <property type="nucleotide sequence ID" value="NZ_WBOT01000012.1"/>
</dbReference>
<evidence type="ECO:0000313" key="2">
    <source>
        <dbReference type="Proteomes" id="UP000441354"/>
    </source>
</evidence>
<keyword evidence="2" id="KW-1185">Reference proteome</keyword>
<proteinExistence type="predicted"/>
<dbReference type="Proteomes" id="UP000441354">
    <property type="component" value="Unassembled WGS sequence"/>
</dbReference>
<accession>A0A7V7RI20</accession>
<protein>
    <submittedName>
        <fullName evidence="1">Uncharacterized protein</fullName>
    </submittedName>
</protein>
<dbReference type="OrthoDB" id="9767746at2"/>
<evidence type="ECO:0000313" key="1">
    <source>
        <dbReference type="EMBL" id="KAB2329445.1"/>
    </source>
</evidence>
<name>A0A7V7RI20_9BACI</name>
<reference evidence="1 2" key="1">
    <citation type="journal article" date="2014" name="Arch. Microbiol.">
        <title>Bacillus mesophilum sp. nov., strain IITR-54T, a novel 4-chlorobiphenyl dechlorinating bacterium.</title>
        <authorList>
            <person name="Manickam N."/>
            <person name="Singh N.K."/>
            <person name="Bajaj A."/>
            <person name="Kumar R.M."/>
            <person name="Kaur G."/>
            <person name="Kaur N."/>
            <person name="Bala M."/>
            <person name="Kumar A."/>
            <person name="Mayilraj S."/>
        </authorList>
    </citation>
    <scope>NUCLEOTIDE SEQUENCE [LARGE SCALE GENOMIC DNA]</scope>
    <source>
        <strain evidence="1 2">IITR-54</strain>
    </source>
</reference>